<dbReference type="AlphaFoldDB" id="A0A9W9T2X8"/>
<dbReference type="InterPro" id="IPR036291">
    <property type="entry name" value="NAD(P)-bd_dom_sf"/>
</dbReference>
<dbReference type="InterPro" id="IPR002347">
    <property type="entry name" value="SDR_fam"/>
</dbReference>
<proteinExistence type="predicted"/>
<comment type="caution">
    <text evidence="7">The sequence shown here is derived from an EMBL/GenBank/DDBJ whole genome shotgun (WGS) entry which is preliminary data.</text>
</comment>
<evidence type="ECO:0000256" key="5">
    <source>
        <dbReference type="ARBA" id="ARBA00023242"/>
    </source>
</evidence>
<keyword evidence="5" id="KW-0539">Nucleus</keyword>
<evidence type="ECO:0000256" key="1">
    <source>
        <dbReference type="ARBA" id="ARBA00004123"/>
    </source>
</evidence>
<evidence type="ECO:0000256" key="2">
    <source>
        <dbReference type="ARBA" id="ARBA00023015"/>
    </source>
</evidence>
<protein>
    <submittedName>
        <fullName evidence="7">Short-chain dehydrogenase/reductase SDR</fullName>
    </submittedName>
</protein>
<feature type="compositionally biased region" description="Polar residues" evidence="6">
    <location>
        <begin position="258"/>
        <end position="268"/>
    </location>
</feature>
<name>A0A9W9T2X8_9EURO</name>
<evidence type="ECO:0000256" key="4">
    <source>
        <dbReference type="ARBA" id="ARBA00023163"/>
    </source>
</evidence>
<evidence type="ECO:0000313" key="7">
    <source>
        <dbReference type="EMBL" id="KAJ5207527.1"/>
    </source>
</evidence>
<organism evidence="7 8">
    <name type="scientific">Penicillium cf. griseofulvum</name>
    <dbReference type="NCBI Taxonomy" id="2972120"/>
    <lineage>
        <taxon>Eukaryota</taxon>
        <taxon>Fungi</taxon>
        <taxon>Dikarya</taxon>
        <taxon>Ascomycota</taxon>
        <taxon>Pezizomycotina</taxon>
        <taxon>Eurotiomycetes</taxon>
        <taxon>Eurotiomycetidae</taxon>
        <taxon>Eurotiales</taxon>
        <taxon>Aspergillaceae</taxon>
        <taxon>Penicillium</taxon>
    </lineage>
</organism>
<evidence type="ECO:0000313" key="8">
    <source>
        <dbReference type="Proteomes" id="UP001150879"/>
    </source>
</evidence>
<dbReference type="Proteomes" id="UP001150879">
    <property type="component" value="Unassembled WGS sequence"/>
</dbReference>
<keyword evidence="4" id="KW-0804">Transcription</keyword>
<dbReference type="SUPFAM" id="SSF51735">
    <property type="entry name" value="NAD(P)-binding Rossmann-fold domains"/>
    <property type="match status" value="1"/>
</dbReference>
<accession>A0A9W9T2X8</accession>
<dbReference type="Pfam" id="PF00106">
    <property type="entry name" value="adh_short"/>
    <property type="match status" value="1"/>
</dbReference>
<reference evidence="7" key="1">
    <citation type="submission" date="2022-11" db="EMBL/GenBank/DDBJ databases">
        <authorList>
            <person name="Petersen C."/>
        </authorList>
    </citation>
    <scope>NUCLEOTIDE SEQUENCE</scope>
    <source>
        <strain evidence="7">IBT 16849</strain>
    </source>
</reference>
<keyword evidence="2" id="KW-0805">Transcription regulation</keyword>
<dbReference type="GO" id="GO:0000976">
    <property type="term" value="F:transcription cis-regulatory region binding"/>
    <property type="evidence" value="ECO:0007669"/>
    <property type="project" value="TreeGrafter"/>
</dbReference>
<dbReference type="CDD" id="cd12148">
    <property type="entry name" value="fungal_TF_MHR"/>
    <property type="match status" value="1"/>
</dbReference>
<dbReference type="Gene3D" id="3.40.50.720">
    <property type="entry name" value="NAD(P)-binding Rossmann-like Domain"/>
    <property type="match status" value="1"/>
</dbReference>
<dbReference type="GO" id="GO:0000981">
    <property type="term" value="F:DNA-binding transcription factor activity, RNA polymerase II-specific"/>
    <property type="evidence" value="ECO:0007669"/>
    <property type="project" value="TreeGrafter"/>
</dbReference>
<sequence length="860" mass="95137">MNTPRVVIVTGGADGFGAAIADRFSREGCKVIVLDLNQAKGESKQRADSNITFLPGDVTRPETWQKALALAQTNYGRVDVVVNNAGITHDPSPIHTKSLLEYEKTFNVNVKRTNRECNIPEPRKLGRKRGATGRYQGIEKAYRKMQLELKKIKTSHVGENEMHNFVSEEPMLELLFSNPAETNDPAQTSSDLGTEGTCAPCFDSIVPTVQDSEPPANLVTPIFRSGEHSQSNREPISNPLALLADASDAAQALELHSISANSSPETNGSSSARKSSANLSNGASLGRQLLHRPGYVSLGLQLGRDTLEAGIDSLVVPSEHPYRYLNYFKSSPQVPLRDVGPDVDPVDLGLVTMDEACYLFPIYFIRLHPVNGILDPMLHTPDFVRSRSALLFTWILALTAQFDHGSASVAKRLRLHGEKLSKHVHTCGYKSVEIVQGYYISLLSATPAETLAQERSWLYTMYAFGVAAELGLDQDSRAKDATPPNSINASYFRTQDAGPTPFPGNDSSHSLLEYPSKDPTDNQRLARNRERTWLRILLWERANSAACGRIHTFPETDLTQSVDSWWLHHLADPTDKHTCAFITLRRILASLQNELRHQAHLTHADPHWVREIVDTTLGPWCDLWLSHPMPNLITSASEKLSNIFLHYVYLHGRLWTLSFALHGSINGDQNMDAIRADCFEAAVNSCELAVRDLHNIGEPLYCMLAPNWAMISYAGVLALKLFPALYGSRVGNDVELLALLSQVAIQLERAGTTPPHRFGIAALLGQHLMMILRARAARLKDSNQFGQTRVDASYINTGFDDGTRQFMPQQSPNSKPYEALISDYDPFLTTASMSTQGDLTGEGFADFFREMFGPGFGGVF</sequence>
<keyword evidence="3" id="KW-0238">DNA-binding</keyword>
<reference evidence="7" key="2">
    <citation type="journal article" date="2023" name="IMA Fungus">
        <title>Comparative genomic study of the Penicillium genus elucidates a diverse pangenome and 15 lateral gene transfer events.</title>
        <authorList>
            <person name="Petersen C."/>
            <person name="Sorensen T."/>
            <person name="Nielsen M.R."/>
            <person name="Sondergaard T.E."/>
            <person name="Sorensen J.L."/>
            <person name="Fitzpatrick D.A."/>
            <person name="Frisvad J.C."/>
            <person name="Nielsen K.L."/>
        </authorList>
    </citation>
    <scope>NUCLEOTIDE SEQUENCE</scope>
    <source>
        <strain evidence="7">IBT 16849</strain>
    </source>
</reference>
<dbReference type="EMBL" id="JAPQKP010000002">
    <property type="protein sequence ID" value="KAJ5207527.1"/>
    <property type="molecule type" value="Genomic_DNA"/>
</dbReference>
<comment type="subcellular location">
    <subcellularLocation>
        <location evidence="1">Nucleus</location>
    </subcellularLocation>
</comment>
<feature type="region of interest" description="Disordered" evidence="6">
    <location>
        <begin position="258"/>
        <end position="279"/>
    </location>
</feature>
<dbReference type="PANTHER" id="PTHR31845:SF17">
    <property type="entry name" value="ZN(II)2CYS6 TRANSCRIPTION FACTOR (EUROFUNG)"/>
    <property type="match status" value="1"/>
</dbReference>
<gene>
    <name evidence="7" type="ORF">N7472_003975</name>
</gene>
<dbReference type="InterPro" id="IPR051089">
    <property type="entry name" value="prtT"/>
</dbReference>
<dbReference type="PRINTS" id="PR00081">
    <property type="entry name" value="GDHRDH"/>
</dbReference>
<feature type="compositionally biased region" description="Polar residues" evidence="6">
    <location>
        <begin position="483"/>
        <end position="493"/>
    </location>
</feature>
<dbReference type="GO" id="GO:0005634">
    <property type="term" value="C:nucleus"/>
    <property type="evidence" value="ECO:0007669"/>
    <property type="project" value="UniProtKB-SubCell"/>
</dbReference>
<feature type="region of interest" description="Disordered" evidence="6">
    <location>
        <begin position="476"/>
        <end position="522"/>
    </location>
</feature>
<dbReference type="PANTHER" id="PTHR31845">
    <property type="entry name" value="FINGER DOMAIN PROTEIN, PUTATIVE-RELATED"/>
    <property type="match status" value="1"/>
</dbReference>
<keyword evidence="8" id="KW-1185">Reference proteome</keyword>
<feature type="compositionally biased region" description="Low complexity" evidence="6">
    <location>
        <begin position="269"/>
        <end position="279"/>
    </location>
</feature>
<evidence type="ECO:0000256" key="3">
    <source>
        <dbReference type="ARBA" id="ARBA00023125"/>
    </source>
</evidence>
<evidence type="ECO:0000256" key="6">
    <source>
        <dbReference type="SAM" id="MobiDB-lite"/>
    </source>
</evidence>